<sequence>MDAVVLAFDEHGTFTRRDAAREDQPGYSGYARILDLRGHNRQPPWTGAEVGGLLAAIEQYTQVWFPGAWTTTARSRPAACTVQKVPPAPASPTARRTR</sequence>
<dbReference type="RefSeq" id="WP_225966875.1">
    <property type="nucleotide sequence ID" value="NZ_JADBGF010000001.1"/>
</dbReference>
<gene>
    <name evidence="2" type="ORF">H4687_006054</name>
</gene>
<evidence type="ECO:0000256" key="1">
    <source>
        <dbReference type="SAM" id="MobiDB-lite"/>
    </source>
</evidence>
<accession>A0A8I0PCI3</accession>
<dbReference type="AlphaFoldDB" id="A0A8I0PCI3"/>
<proteinExistence type="predicted"/>
<reference evidence="2 3" key="1">
    <citation type="submission" date="2020-10" db="EMBL/GenBank/DDBJ databases">
        <title>Sequencing the genomes of 1000 actinobacteria strains.</title>
        <authorList>
            <person name="Klenk H.-P."/>
        </authorList>
    </citation>
    <scope>NUCLEOTIDE SEQUENCE [LARGE SCALE GENOMIC DNA]</scope>
    <source>
        <strain evidence="2 3">DSM 41803</strain>
    </source>
</reference>
<organism evidence="2 3">
    <name type="scientific">Streptomyces stelliscabiei</name>
    <dbReference type="NCBI Taxonomy" id="146820"/>
    <lineage>
        <taxon>Bacteria</taxon>
        <taxon>Bacillati</taxon>
        <taxon>Actinomycetota</taxon>
        <taxon>Actinomycetes</taxon>
        <taxon>Kitasatosporales</taxon>
        <taxon>Streptomycetaceae</taxon>
        <taxon>Streptomyces</taxon>
    </lineage>
</organism>
<dbReference type="Proteomes" id="UP000629287">
    <property type="component" value="Unassembled WGS sequence"/>
</dbReference>
<dbReference type="GeneID" id="86833759"/>
<evidence type="ECO:0000313" key="3">
    <source>
        <dbReference type="Proteomes" id="UP000629287"/>
    </source>
</evidence>
<feature type="region of interest" description="Disordered" evidence="1">
    <location>
        <begin position="75"/>
        <end position="98"/>
    </location>
</feature>
<name>A0A8I0PCI3_9ACTN</name>
<dbReference type="EMBL" id="JADBGF010000001">
    <property type="protein sequence ID" value="MBE1599925.1"/>
    <property type="molecule type" value="Genomic_DNA"/>
</dbReference>
<keyword evidence="3" id="KW-1185">Reference proteome</keyword>
<evidence type="ECO:0000313" key="2">
    <source>
        <dbReference type="EMBL" id="MBE1599925.1"/>
    </source>
</evidence>
<comment type="caution">
    <text evidence="2">The sequence shown here is derived from an EMBL/GenBank/DDBJ whole genome shotgun (WGS) entry which is preliminary data.</text>
</comment>
<protein>
    <submittedName>
        <fullName evidence="2">Uncharacterized protein</fullName>
    </submittedName>
</protein>